<dbReference type="Proteomes" id="UP000268313">
    <property type="component" value="Unassembled WGS sequence"/>
</dbReference>
<comment type="similarity">
    <text evidence="6">Belongs to the ABC-4 integral membrane protein family.</text>
</comment>
<feature type="domain" description="ABC3 transporter permease C-terminal" evidence="8">
    <location>
        <begin position="292"/>
        <end position="402"/>
    </location>
</feature>
<comment type="subcellular location">
    <subcellularLocation>
        <location evidence="1">Cell membrane</location>
        <topology evidence="1">Multi-pass membrane protein</topology>
    </subcellularLocation>
</comment>
<dbReference type="InterPro" id="IPR003838">
    <property type="entry name" value="ABC3_permease_C"/>
</dbReference>
<evidence type="ECO:0000256" key="3">
    <source>
        <dbReference type="ARBA" id="ARBA00022692"/>
    </source>
</evidence>
<dbReference type="OrthoDB" id="5487173at2"/>
<organism evidence="10 11">
    <name type="scientific">Corallococcus carmarthensis</name>
    <dbReference type="NCBI Taxonomy" id="2316728"/>
    <lineage>
        <taxon>Bacteria</taxon>
        <taxon>Pseudomonadati</taxon>
        <taxon>Myxococcota</taxon>
        <taxon>Myxococcia</taxon>
        <taxon>Myxococcales</taxon>
        <taxon>Cystobacterineae</taxon>
        <taxon>Myxococcaceae</taxon>
        <taxon>Corallococcus</taxon>
    </lineage>
</organism>
<protein>
    <submittedName>
        <fullName evidence="10">ABC transporter permease</fullName>
    </submittedName>
</protein>
<keyword evidence="11" id="KW-1185">Reference proteome</keyword>
<evidence type="ECO:0000256" key="1">
    <source>
        <dbReference type="ARBA" id="ARBA00004651"/>
    </source>
</evidence>
<feature type="transmembrane region" description="Helical" evidence="7">
    <location>
        <begin position="370"/>
        <end position="392"/>
    </location>
</feature>
<keyword evidence="5 7" id="KW-0472">Membrane</keyword>
<dbReference type="Pfam" id="PF02687">
    <property type="entry name" value="FtsX"/>
    <property type="match status" value="1"/>
</dbReference>
<keyword evidence="4 7" id="KW-1133">Transmembrane helix</keyword>
<evidence type="ECO:0000256" key="2">
    <source>
        <dbReference type="ARBA" id="ARBA00022475"/>
    </source>
</evidence>
<dbReference type="Pfam" id="PF12704">
    <property type="entry name" value="MacB_PCD"/>
    <property type="match status" value="1"/>
</dbReference>
<evidence type="ECO:0000256" key="4">
    <source>
        <dbReference type="ARBA" id="ARBA00022989"/>
    </source>
</evidence>
<keyword evidence="2" id="KW-1003">Cell membrane</keyword>
<evidence type="ECO:0000259" key="8">
    <source>
        <dbReference type="Pfam" id="PF02687"/>
    </source>
</evidence>
<evidence type="ECO:0000256" key="5">
    <source>
        <dbReference type="ARBA" id="ARBA00023136"/>
    </source>
</evidence>
<evidence type="ECO:0000256" key="7">
    <source>
        <dbReference type="SAM" id="Phobius"/>
    </source>
</evidence>
<dbReference type="GO" id="GO:0022857">
    <property type="term" value="F:transmembrane transporter activity"/>
    <property type="evidence" value="ECO:0007669"/>
    <property type="project" value="TreeGrafter"/>
</dbReference>
<name>A0A3A8JN57_9BACT</name>
<sequence length="409" mass="44412">MRAFLDNLRLALGTFLGNPLRSLLTLVGIVIGVATVITMMALIEGLREQVNKNLGSLGAHTFEVTKWPTGFGRINWAKYAKRKDLHGDDARTILESCPSVASATPKVEVWGKKLTTAFRETPGSVTVVGTEHSYLETSGIVVTTGRFFNETETLDGRPVMIIGVDVADTLFPGTNPVGSELRLQGRPFQVIGVLQKRGSVMGMASEDNQAIIPMRAFQQFYGKNRSVDIEVQARDGESFQKAQDEVVNLMRRRRSLTPQEANDFEVHTNESMTASFNELSQVIAFAGVGVCLLSLVVGGIGILNIMLMSVTERTREIGIRKALGARRRRILGQFATEAVMLSLVGGVMGLGLGFGFVFLGKWVLLFPMSVPAWAVALSLGMSCGVGLLFGIYPASRAARLDPVEAMRAE</sequence>
<feature type="transmembrane region" description="Helical" evidence="7">
    <location>
        <begin position="282"/>
        <end position="310"/>
    </location>
</feature>
<dbReference type="GO" id="GO:0005886">
    <property type="term" value="C:plasma membrane"/>
    <property type="evidence" value="ECO:0007669"/>
    <property type="project" value="UniProtKB-SubCell"/>
</dbReference>
<evidence type="ECO:0000313" key="10">
    <source>
        <dbReference type="EMBL" id="RKG96448.1"/>
    </source>
</evidence>
<evidence type="ECO:0000259" key="9">
    <source>
        <dbReference type="Pfam" id="PF12704"/>
    </source>
</evidence>
<proteinExistence type="inferred from homology"/>
<accession>A0A3A8JN57</accession>
<feature type="transmembrane region" description="Helical" evidence="7">
    <location>
        <begin position="331"/>
        <end position="358"/>
    </location>
</feature>
<evidence type="ECO:0000313" key="11">
    <source>
        <dbReference type="Proteomes" id="UP000268313"/>
    </source>
</evidence>
<reference evidence="11" key="1">
    <citation type="submission" date="2018-09" db="EMBL/GenBank/DDBJ databases">
        <authorList>
            <person name="Livingstone P.G."/>
            <person name="Whitworth D.E."/>
        </authorList>
    </citation>
    <scope>NUCLEOTIDE SEQUENCE [LARGE SCALE GENOMIC DNA]</scope>
    <source>
        <strain evidence="11">CA043D</strain>
    </source>
</reference>
<gene>
    <name evidence="10" type="ORF">D7X32_36025</name>
</gene>
<evidence type="ECO:0000256" key="6">
    <source>
        <dbReference type="ARBA" id="ARBA00038076"/>
    </source>
</evidence>
<dbReference type="AlphaFoldDB" id="A0A3A8JN57"/>
<keyword evidence="3 7" id="KW-0812">Transmembrane</keyword>
<dbReference type="PANTHER" id="PTHR30572:SF4">
    <property type="entry name" value="ABC TRANSPORTER PERMEASE YTRF"/>
    <property type="match status" value="1"/>
</dbReference>
<dbReference type="InterPro" id="IPR025857">
    <property type="entry name" value="MacB_PCD"/>
</dbReference>
<dbReference type="RefSeq" id="WP_120607066.1">
    <property type="nucleotide sequence ID" value="NZ_JABFJX010000209.1"/>
</dbReference>
<feature type="transmembrane region" description="Helical" evidence="7">
    <location>
        <begin position="20"/>
        <end position="43"/>
    </location>
</feature>
<comment type="caution">
    <text evidence="10">The sequence shown here is derived from an EMBL/GenBank/DDBJ whole genome shotgun (WGS) entry which is preliminary data.</text>
</comment>
<feature type="domain" description="MacB-like periplasmic core" evidence="9">
    <location>
        <begin position="22"/>
        <end position="248"/>
    </location>
</feature>
<dbReference type="PANTHER" id="PTHR30572">
    <property type="entry name" value="MEMBRANE COMPONENT OF TRANSPORTER-RELATED"/>
    <property type="match status" value="1"/>
</dbReference>
<dbReference type="InterPro" id="IPR050250">
    <property type="entry name" value="Macrolide_Exporter_MacB"/>
</dbReference>
<dbReference type="EMBL" id="RAWE01000213">
    <property type="protein sequence ID" value="RKG96448.1"/>
    <property type="molecule type" value="Genomic_DNA"/>
</dbReference>